<evidence type="ECO:0000256" key="11">
    <source>
        <dbReference type="ARBA" id="ARBA00023053"/>
    </source>
</evidence>
<feature type="transmembrane region" description="Helical" evidence="16">
    <location>
        <begin position="285"/>
        <end position="303"/>
    </location>
</feature>
<dbReference type="PANTHER" id="PTHR30578:SF1">
    <property type="entry name" value="NA(+)-TRANSLOCATING NADH-QUINONE REDUCTASE SUBUNIT B"/>
    <property type="match status" value="1"/>
</dbReference>
<comment type="subcellular location">
    <subcellularLocation>
        <location evidence="16">Cell membrane</location>
        <topology evidence="16">Multi-pass membrane protein</topology>
    </subcellularLocation>
</comment>
<feature type="transmembrane region" description="Helical" evidence="16">
    <location>
        <begin position="59"/>
        <end position="77"/>
    </location>
</feature>
<keyword evidence="3" id="KW-0997">Cell inner membrane</keyword>
<feature type="transmembrane region" description="Helical" evidence="16">
    <location>
        <begin position="369"/>
        <end position="389"/>
    </location>
</feature>
<evidence type="ECO:0000256" key="15">
    <source>
        <dbReference type="ARBA" id="ARBA00023201"/>
    </source>
</evidence>
<keyword evidence="5 16" id="KW-0285">Flavoprotein</keyword>
<keyword evidence="2 16" id="KW-1003">Cell membrane</keyword>
<dbReference type="NCBIfam" id="NF003756">
    <property type="entry name" value="PRK05349.1"/>
    <property type="match status" value="1"/>
</dbReference>
<proteinExistence type="inferred from homology"/>
<protein>
    <recommendedName>
        <fullName evidence="16">Na(+)-translocating NADH-quinone reductase subunit B</fullName>
        <shortName evidence="16">Na(+)-NQR subunit B</shortName>
        <shortName evidence="16">Na(+)-translocating NQR subunit B</shortName>
        <ecNumber evidence="16">7.2.1.1</ecNumber>
    </recommendedName>
    <alternativeName>
        <fullName evidence="16">NQR complex subunit B</fullName>
    </alternativeName>
    <alternativeName>
        <fullName evidence="16">NQR-1 subunit B</fullName>
    </alternativeName>
</protein>
<feature type="transmembrane region" description="Helical" evidence="16">
    <location>
        <begin position="151"/>
        <end position="170"/>
    </location>
</feature>
<dbReference type="RefSeq" id="WP_274688952.1">
    <property type="nucleotide sequence ID" value="NZ_JAPMOU010000012.1"/>
</dbReference>
<keyword evidence="9 16" id="KW-1133">Transmembrane helix</keyword>
<feature type="transmembrane region" description="Helical" evidence="16">
    <location>
        <begin position="252"/>
        <end position="278"/>
    </location>
</feature>
<evidence type="ECO:0000256" key="3">
    <source>
        <dbReference type="ARBA" id="ARBA00022519"/>
    </source>
</evidence>
<dbReference type="EC" id="7.2.1.1" evidence="16"/>
<comment type="function">
    <text evidence="16">NQR complex catalyzes the reduction of ubiquinone-1 to ubiquinol by two successive reactions, coupled with the transport of Na(+) ions from the cytoplasm to the periplasm. NqrA to NqrE are probably involved in the second step, the conversion of ubisemiquinone to ubiquinol.</text>
</comment>
<keyword evidence="8 16" id="KW-1278">Translocase</keyword>
<comment type="cofactor">
    <cofactor evidence="16">
        <name>FMN</name>
        <dbReference type="ChEBI" id="CHEBI:58210"/>
    </cofactor>
</comment>
<dbReference type="PANTHER" id="PTHR30578">
    <property type="entry name" value="ELECTRON TRANSPORT COMPLEX PROTEIN RNFD"/>
    <property type="match status" value="1"/>
</dbReference>
<gene>
    <name evidence="16" type="primary">nqrB</name>
    <name evidence="17" type="ORF">ORQ98_11505</name>
</gene>
<accession>A0ABT5U8A6</accession>
<keyword evidence="11 16" id="KW-0915">Sodium</keyword>
<evidence type="ECO:0000313" key="18">
    <source>
        <dbReference type="Proteomes" id="UP001528823"/>
    </source>
</evidence>
<dbReference type="InterPro" id="IPR004338">
    <property type="entry name" value="NqrB/RnfD"/>
</dbReference>
<evidence type="ECO:0000256" key="5">
    <source>
        <dbReference type="ARBA" id="ARBA00022630"/>
    </source>
</evidence>
<reference evidence="17 18" key="1">
    <citation type="submission" date="2022-11" db="EMBL/GenBank/DDBJ databases">
        <title>Spartinivicinus poritis sp. nov., isolated from scleractinian coral Porites lutea.</title>
        <authorList>
            <person name="Zhang G."/>
            <person name="Cai L."/>
            <person name="Wei Q."/>
        </authorList>
    </citation>
    <scope>NUCLEOTIDE SEQUENCE [LARGE SCALE GENOMIC DNA]</scope>
    <source>
        <strain evidence="17 18">A2-2</strain>
    </source>
</reference>
<evidence type="ECO:0000256" key="8">
    <source>
        <dbReference type="ARBA" id="ARBA00022967"/>
    </source>
</evidence>
<organism evidence="17 18">
    <name type="scientific">Spartinivicinus poritis</name>
    <dbReference type="NCBI Taxonomy" id="2994640"/>
    <lineage>
        <taxon>Bacteria</taxon>
        <taxon>Pseudomonadati</taxon>
        <taxon>Pseudomonadota</taxon>
        <taxon>Gammaproteobacteria</taxon>
        <taxon>Oceanospirillales</taxon>
        <taxon>Zooshikellaceae</taxon>
        <taxon>Spartinivicinus</taxon>
    </lineage>
</organism>
<dbReference type="InterPro" id="IPR010966">
    <property type="entry name" value="NqrB"/>
</dbReference>
<keyword evidence="14 16" id="KW-0472">Membrane</keyword>
<dbReference type="HAMAP" id="MF_00426">
    <property type="entry name" value="NqrB"/>
    <property type="match status" value="1"/>
</dbReference>
<keyword evidence="18" id="KW-1185">Reference proteome</keyword>
<dbReference type="Pfam" id="PF03116">
    <property type="entry name" value="NQR2_RnfD_RnfE"/>
    <property type="match status" value="1"/>
</dbReference>
<evidence type="ECO:0000256" key="7">
    <source>
        <dbReference type="ARBA" id="ARBA00022692"/>
    </source>
</evidence>
<keyword evidence="15 16" id="KW-0739">Sodium transport</keyword>
<evidence type="ECO:0000256" key="10">
    <source>
        <dbReference type="ARBA" id="ARBA00023027"/>
    </source>
</evidence>
<keyword evidence="4 16" id="KW-0597">Phosphoprotein</keyword>
<keyword evidence="12 16" id="KW-0406">Ion transport</keyword>
<evidence type="ECO:0000256" key="6">
    <source>
        <dbReference type="ARBA" id="ARBA00022643"/>
    </source>
</evidence>
<feature type="transmembrane region" description="Helical" evidence="16">
    <location>
        <begin position="315"/>
        <end position="333"/>
    </location>
</feature>
<evidence type="ECO:0000256" key="2">
    <source>
        <dbReference type="ARBA" id="ARBA00022475"/>
    </source>
</evidence>
<evidence type="ECO:0000256" key="1">
    <source>
        <dbReference type="ARBA" id="ARBA00022448"/>
    </source>
</evidence>
<keyword evidence="10 16" id="KW-0520">NAD</keyword>
<comment type="subunit">
    <text evidence="16">Composed of six subunits; NqrA, NqrB, NqrC, NqrD, NqrE and NqrF.</text>
</comment>
<name>A0ABT5U8A6_9GAMM</name>
<feature type="transmembrane region" description="Helical" evidence="16">
    <location>
        <begin position="345"/>
        <end position="363"/>
    </location>
</feature>
<evidence type="ECO:0000256" key="14">
    <source>
        <dbReference type="ARBA" id="ARBA00023136"/>
    </source>
</evidence>
<dbReference type="PIRSF" id="PIRSF016055">
    <property type="entry name" value="NADH-UbQ_OxRdtase_B_su"/>
    <property type="match status" value="1"/>
</dbReference>
<evidence type="ECO:0000256" key="4">
    <source>
        <dbReference type="ARBA" id="ARBA00022553"/>
    </source>
</evidence>
<keyword evidence="13 16" id="KW-0830">Ubiquinone</keyword>
<keyword evidence="6 16" id="KW-0288">FMN</keyword>
<comment type="catalytic activity">
    <reaction evidence="16">
        <text>a ubiquinone + n Na(+)(in) + NADH + H(+) = a ubiquinol + n Na(+)(out) + NAD(+)</text>
        <dbReference type="Rhea" id="RHEA:47748"/>
        <dbReference type="Rhea" id="RHEA-COMP:9565"/>
        <dbReference type="Rhea" id="RHEA-COMP:9566"/>
        <dbReference type="ChEBI" id="CHEBI:15378"/>
        <dbReference type="ChEBI" id="CHEBI:16389"/>
        <dbReference type="ChEBI" id="CHEBI:17976"/>
        <dbReference type="ChEBI" id="CHEBI:29101"/>
        <dbReference type="ChEBI" id="CHEBI:57540"/>
        <dbReference type="ChEBI" id="CHEBI:57945"/>
        <dbReference type="EC" id="7.2.1.1"/>
    </reaction>
</comment>
<comment type="caution">
    <text evidence="17">The sequence shown here is derived from an EMBL/GenBank/DDBJ whole genome shotgun (WGS) entry which is preliminary data.</text>
</comment>
<dbReference type="Proteomes" id="UP001528823">
    <property type="component" value="Unassembled WGS sequence"/>
</dbReference>
<keyword evidence="7 16" id="KW-0812">Transmembrane</keyword>
<keyword evidence="1 16" id="KW-0813">Transport</keyword>
<dbReference type="EMBL" id="JAPMOU010000012">
    <property type="protein sequence ID" value="MDE1462596.1"/>
    <property type="molecule type" value="Genomic_DNA"/>
</dbReference>
<feature type="transmembrane region" description="Helical" evidence="16">
    <location>
        <begin position="119"/>
        <end position="139"/>
    </location>
</feature>
<sequence>MKALRQFLDKIEPNFHKGGKYEKWYALYEAADTIFYTPGKVTATTSHVRDGLDLKRMMITVWFCTFPAMFFGMYNVGLQANTAMADLGIAAVEGWRAGFIEMFAGYSADSIWDCFIHGAAYFIPIYFVVFVVGGFWEVLFASVRGHEVNEGFFVTSVLFALIVPPDVPLWQAALGISFGVVIGKEVFGGTGKNFLNPALTGRAFLFFAYPAEMSGDTVWTAVDGFSGATALSVAATDGVNALQQQLNWSNAFFGFMQGSIGETSTFAIALGGIVLLVMGIASWRIVAGVMIGMIATSLLFNLVGSDTNPMFSMPWYWHLVLGGFAFGMFFMATDPVSASMTNKGKWYFGGLVGVMVVLIRVINPAFPEGMMLAILFANLFAPLIDHFVVQANIKRREARANVS</sequence>
<evidence type="ECO:0000256" key="9">
    <source>
        <dbReference type="ARBA" id="ARBA00022989"/>
    </source>
</evidence>
<dbReference type="NCBIfam" id="TIGR01937">
    <property type="entry name" value="nqrB"/>
    <property type="match status" value="1"/>
</dbReference>
<evidence type="ECO:0000313" key="17">
    <source>
        <dbReference type="EMBL" id="MDE1462596.1"/>
    </source>
</evidence>
<evidence type="ECO:0000256" key="13">
    <source>
        <dbReference type="ARBA" id="ARBA00023075"/>
    </source>
</evidence>
<feature type="modified residue" description="FMN phosphoryl threonine" evidence="16">
    <location>
        <position position="229"/>
    </location>
</feature>
<evidence type="ECO:0000256" key="12">
    <source>
        <dbReference type="ARBA" id="ARBA00023065"/>
    </source>
</evidence>
<comment type="similarity">
    <text evidence="16">Belongs to the NqrB/RnfD family.</text>
</comment>
<evidence type="ECO:0000256" key="16">
    <source>
        <dbReference type="HAMAP-Rule" id="MF_00426"/>
    </source>
</evidence>